<evidence type="ECO:0000256" key="4">
    <source>
        <dbReference type="ARBA" id="ARBA00022737"/>
    </source>
</evidence>
<keyword evidence="5" id="KW-0697">Rotamase</keyword>
<organism evidence="10 11">
    <name type="scientific">Cylindrotheca closterium</name>
    <dbReference type="NCBI Taxonomy" id="2856"/>
    <lineage>
        <taxon>Eukaryota</taxon>
        <taxon>Sar</taxon>
        <taxon>Stramenopiles</taxon>
        <taxon>Ochrophyta</taxon>
        <taxon>Bacillariophyta</taxon>
        <taxon>Bacillariophyceae</taxon>
        <taxon>Bacillariophycidae</taxon>
        <taxon>Bacillariales</taxon>
        <taxon>Bacillariaceae</taxon>
        <taxon>Cylindrotheca</taxon>
    </lineage>
</organism>
<feature type="region of interest" description="Disordered" evidence="8">
    <location>
        <begin position="1"/>
        <end position="25"/>
    </location>
</feature>
<name>A0AAD2FNK2_9STRA</name>
<accession>A0AAD2FNK2</accession>
<feature type="domain" description="PPIase cyclophilin-type" evidence="9">
    <location>
        <begin position="490"/>
        <end position="632"/>
    </location>
</feature>
<feature type="repeat" description="WD" evidence="7">
    <location>
        <begin position="202"/>
        <end position="243"/>
    </location>
</feature>
<dbReference type="PRINTS" id="PR00153">
    <property type="entry name" value="CSAPPISMRASE"/>
</dbReference>
<evidence type="ECO:0000256" key="1">
    <source>
        <dbReference type="ARBA" id="ARBA00000971"/>
    </source>
</evidence>
<dbReference type="EC" id="5.2.1.8" evidence="2"/>
<dbReference type="InterPro" id="IPR001680">
    <property type="entry name" value="WD40_rpt"/>
</dbReference>
<proteinExistence type="predicted"/>
<evidence type="ECO:0000313" key="11">
    <source>
        <dbReference type="Proteomes" id="UP001295423"/>
    </source>
</evidence>
<dbReference type="AlphaFoldDB" id="A0AAD2FNK2"/>
<dbReference type="SMART" id="SM00320">
    <property type="entry name" value="WD40"/>
    <property type="match status" value="3"/>
</dbReference>
<dbReference type="SUPFAM" id="SSF50891">
    <property type="entry name" value="Cyclophilin-like"/>
    <property type="match status" value="1"/>
</dbReference>
<dbReference type="GO" id="GO:0003755">
    <property type="term" value="F:peptidyl-prolyl cis-trans isomerase activity"/>
    <property type="evidence" value="ECO:0007669"/>
    <property type="project" value="UniProtKB-KW"/>
</dbReference>
<feature type="repeat" description="WD" evidence="7">
    <location>
        <begin position="114"/>
        <end position="155"/>
    </location>
</feature>
<keyword evidence="4" id="KW-0677">Repeat</keyword>
<dbReference type="Proteomes" id="UP001295423">
    <property type="component" value="Unassembled WGS sequence"/>
</dbReference>
<dbReference type="GO" id="GO:0005634">
    <property type="term" value="C:nucleus"/>
    <property type="evidence" value="ECO:0007669"/>
    <property type="project" value="UniProtKB-ARBA"/>
</dbReference>
<dbReference type="PANTHER" id="PTHR45625">
    <property type="entry name" value="PEPTIDYL-PROLYL CIS-TRANS ISOMERASE-RELATED"/>
    <property type="match status" value="1"/>
</dbReference>
<dbReference type="FunFam" id="2.40.100.10:FF:000003">
    <property type="entry name" value="Peptidylprolyl isomerase domain and WD repeat-containing 1"/>
    <property type="match status" value="1"/>
</dbReference>
<dbReference type="InterPro" id="IPR015943">
    <property type="entry name" value="WD40/YVTN_repeat-like_dom_sf"/>
</dbReference>
<evidence type="ECO:0000256" key="3">
    <source>
        <dbReference type="ARBA" id="ARBA00022574"/>
    </source>
</evidence>
<keyword evidence="3 7" id="KW-0853">WD repeat</keyword>
<evidence type="ECO:0000256" key="5">
    <source>
        <dbReference type="ARBA" id="ARBA00023110"/>
    </source>
</evidence>
<protein>
    <recommendedName>
        <fullName evidence="2">peptidylprolyl isomerase</fullName>
        <ecNumber evidence="2">5.2.1.8</ecNumber>
    </recommendedName>
</protein>
<dbReference type="InterPro" id="IPR002130">
    <property type="entry name" value="Cyclophilin-type_PPIase_dom"/>
</dbReference>
<comment type="caution">
    <text evidence="10">The sequence shown here is derived from an EMBL/GenBank/DDBJ whole genome shotgun (WGS) entry which is preliminary data.</text>
</comment>
<evidence type="ECO:0000256" key="2">
    <source>
        <dbReference type="ARBA" id="ARBA00013194"/>
    </source>
</evidence>
<evidence type="ECO:0000259" key="9">
    <source>
        <dbReference type="PROSITE" id="PS50072"/>
    </source>
</evidence>
<dbReference type="PANTHER" id="PTHR45625:SF4">
    <property type="entry name" value="PEPTIDYLPROLYL ISOMERASE DOMAIN AND WD REPEAT-CONTAINING PROTEIN 1"/>
    <property type="match status" value="1"/>
</dbReference>
<dbReference type="Pfam" id="PF00400">
    <property type="entry name" value="WD40"/>
    <property type="match status" value="2"/>
</dbReference>
<dbReference type="PROSITE" id="PS50072">
    <property type="entry name" value="CSA_PPIASE_2"/>
    <property type="match status" value="1"/>
</dbReference>
<evidence type="ECO:0000256" key="8">
    <source>
        <dbReference type="SAM" id="MobiDB-lite"/>
    </source>
</evidence>
<dbReference type="SUPFAM" id="SSF50978">
    <property type="entry name" value="WD40 repeat-like"/>
    <property type="match status" value="1"/>
</dbReference>
<comment type="catalytic activity">
    <reaction evidence="1">
        <text>[protein]-peptidylproline (omega=180) = [protein]-peptidylproline (omega=0)</text>
        <dbReference type="Rhea" id="RHEA:16237"/>
        <dbReference type="Rhea" id="RHEA-COMP:10747"/>
        <dbReference type="Rhea" id="RHEA-COMP:10748"/>
        <dbReference type="ChEBI" id="CHEBI:83833"/>
        <dbReference type="ChEBI" id="CHEBI:83834"/>
        <dbReference type="EC" id="5.2.1.8"/>
    </reaction>
</comment>
<evidence type="ECO:0000256" key="7">
    <source>
        <dbReference type="PROSITE-ProRule" id="PRU00221"/>
    </source>
</evidence>
<dbReference type="PROSITE" id="PS50082">
    <property type="entry name" value="WD_REPEATS_2"/>
    <property type="match status" value="2"/>
</dbReference>
<dbReference type="Pfam" id="PF00160">
    <property type="entry name" value="Pro_isomerase"/>
    <property type="match status" value="1"/>
</dbReference>
<gene>
    <name evidence="10" type="ORF">CYCCA115_LOCUS11047</name>
</gene>
<sequence length="633" mass="70157">MGVEKRKQETAAAGDENQKSRKLARTRISSGVVPLDEIPTSSHYHVSFMHKSNVTHAISSARHGYVVTACDQGIVKFWKRTPSIPLEASNDKKTSNNKMKEEESYPCLEFCKSYTAHVGPIMALCLDPSEGTAASIGADGLIKIYDVSTFDATSMIKTSHTFGNAASFLQDAAKDLLLAISDANDGSIHIYSLGTLQLIQTLQFHSGPVTALAYNTKHKCCVSCDKQGTIELWDCTRGSKESEAVGSSCSMTSNQLEINNKMKTDLYSLTKKKTYAVSMYMGQNYFVIFGADHKVRVFELGSGKIAVRYDERLSVYEANSAKFGMDDITFGKRASVEREMQEQTDIPLQQLVQLDPSERILMISTMVGIKLIDWKRNKVLKIVGKADASQLRFLSFCLCLGDAKVNQQMQLSRGQGGSVAVGDRKASNDSLIVALSYKQRRFYVFSHIDPLKDQDQEEVSRDVWNEAPTSQDRLLGSEVSNITGANNAAAYSKAILRTTMGDIHIKLFGGIPKTLENFCTHARSGYYDNVIFHRCIKEFMIQTGDPLGDGTGGESIWGGEFEDEFVRELRHDRPFTVSMANAGPNTNGSQYNKHTVFGRVTQGMDVCTMIENVKTDTMDKPLDEIRIMSVDIE</sequence>
<evidence type="ECO:0000256" key="6">
    <source>
        <dbReference type="ARBA" id="ARBA00023235"/>
    </source>
</evidence>
<dbReference type="InterPro" id="IPR029000">
    <property type="entry name" value="Cyclophilin-like_dom_sf"/>
</dbReference>
<keyword evidence="11" id="KW-1185">Reference proteome</keyword>
<evidence type="ECO:0000313" key="10">
    <source>
        <dbReference type="EMBL" id="CAJ1947239.1"/>
    </source>
</evidence>
<dbReference type="EMBL" id="CAKOGP040001725">
    <property type="protein sequence ID" value="CAJ1947239.1"/>
    <property type="molecule type" value="Genomic_DNA"/>
</dbReference>
<keyword evidence="6" id="KW-0413">Isomerase</keyword>
<reference evidence="10" key="1">
    <citation type="submission" date="2023-08" db="EMBL/GenBank/DDBJ databases">
        <authorList>
            <person name="Audoor S."/>
            <person name="Bilcke G."/>
        </authorList>
    </citation>
    <scope>NUCLEOTIDE SEQUENCE</scope>
</reference>
<dbReference type="InterPro" id="IPR036322">
    <property type="entry name" value="WD40_repeat_dom_sf"/>
</dbReference>
<dbReference type="Gene3D" id="2.130.10.10">
    <property type="entry name" value="YVTN repeat-like/Quinoprotein amine dehydrogenase"/>
    <property type="match status" value="1"/>
</dbReference>
<dbReference type="InterPro" id="IPR044666">
    <property type="entry name" value="Cyclophilin_A-like"/>
</dbReference>
<dbReference type="Gene3D" id="2.40.100.10">
    <property type="entry name" value="Cyclophilin-like"/>
    <property type="match status" value="1"/>
</dbReference>